<evidence type="ECO:0000256" key="4">
    <source>
        <dbReference type="ARBA" id="ARBA00022490"/>
    </source>
</evidence>
<keyword evidence="4 11" id="KW-0963">Cytoplasm</keyword>
<dbReference type="Pfam" id="PF13393">
    <property type="entry name" value="tRNA-synt_His"/>
    <property type="match status" value="1"/>
</dbReference>
<feature type="binding site" evidence="12">
    <location>
        <begin position="81"/>
        <end position="83"/>
    </location>
    <ligand>
        <name>L-histidine</name>
        <dbReference type="ChEBI" id="CHEBI:57595"/>
    </ligand>
</feature>
<dbReference type="PANTHER" id="PTHR43707">
    <property type="entry name" value="HISTIDYL-TRNA SYNTHETASE"/>
    <property type="match status" value="1"/>
</dbReference>
<dbReference type="RefSeq" id="WP_093856186.1">
    <property type="nucleotide sequence ID" value="NZ_BJVZ01000012.1"/>
</dbReference>
<dbReference type="EC" id="6.1.1.21" evidence="11"/>
<dbReference type="InterPro" id="IPR006195">
    <property type="entry name" value="aa-tRNA-synth_II"/>
</dbReference>
<reference evidence="14 15" key="1">
    <citation type="submission" date="2016-10" db="EMBL/GenBank/DDBJ databases">
        <authorList>
            <person name="de Groot N.N."/>
        </authorList>
    </citation>
    <scope>NUCLEOTIDE SEQUENCE [LARGE SCALE GENOMIC DNA]</scope>
    <source>
        <strain evidence="14 15">CGMCC 1.3442</strain>
    </source>
</reference>
<dbReference type="CDD" id="cd00859">
    <property type="entry name" value="HisRS_anticodon"/>
    <property type="match status" value="1"/>
</dbReference>
<evidence type="ECO:0000256" key="12">
    <source>
        <dbReference type="PIRSR" id="PIRSR001549-1"/>
    </source>
</evidence>
<dbReference type="GO" id="GO:0005524">
    <property type="term" value="F:ATP binding"/>
    <property type="evidence" value="ECO:0007669"/>
    <property type="project" value="UniProtKB-UniRule"/>
</dbReference>
<keyword evidence="9 11" id="KW-0030">Aminoacyl-tRNA synthetase</keyword>
<gene>
    <name evidence="11" type="primary">hisS</name>
    <name evidence="14" type="ORF">SAMN05216498_1713</name>
</gene>
<dbReference type="GO" id="GO:0016740">
    <property type="term" value="F:transferase activity"/>
    <property type="evidence" value="ECO:0007669"/>
    <property type="project" value="UniProtKB-ARBA"/>
</dbReference>
<dbReference type="GO" id="GO:0006427">
    <property type="term" value="P:histidyl-tRNA aminoacylation"/>
    <property type="evidence" value="ECO:0007669"/>
    <property type="project" value="UniProtKB-UniRule"/>
</dbReference>
<feature type="domain" description="Aminoacyl-transfer RNA synthetases class-II family profile" evidence="13">
    <location>
        <begin position="1"/>
        <end position="320"/>
    </location>
</feature>
<dbReference type="InterPro" id="IPR033656">
    <property type="entry name" value="HisRS_anticodon"/>
</dbReference>
<dbReference type="PIRSF" id="PIRSF001549">
    <property type="entry name" value="His-tRNA_synth"/>
    <property type="match status" value="1"/>
</dbReference>
<dbReference type="NCBIfam" id="TIGR00442">
    <property type="entry name" value="hisS"/>
    <property type="match status" value="1"/>
</dbReference>
<feature type="binding site" evidence="12">
    <location>
        <begin position="262"/>
        <end position="263"/>
    </location>
    <ligand>
        <name>L-histidine</name>
        <dbReference type="ChEBI" id="CHEBI:57595"/>
    </ligand>
</feature>
<organism evidence="14 15">
    <name type="scientific">Tenuibacillus multivorans</name>
    <dbReference type="NCBI Taxonomy" id="237069"/>
    <lineage>
        <taxon>Bacteria</taxon>
        <taxon>Bacillati</taxon>
        <taxon>Bacillota</taxon>
        <taxon>Bacilli</taxon>
        <taxon>Bacillales</taxon>
        <taxon>Bacillaceae</taxon>
        <taxon>Tenuibacillus</taxon>
    </lineage>
</organism>
<dbReference type="InterPro" id="IPR041715">
    <property type="entry name" value="HisRS-like_core"/>
</dbReference>
<keyword evidence="15" id="KW-1185">Reference proteome</keyword>
<dbReference type="PROSITE" id="PS50862">
    <property type="entry name" value="AA_TRNA_LIGASE_II"/>
    <property type="match status" value="1"/>
</dbReference>
<feature type="binding site" evidence="12">
    <location>
        <position position="113"/>
    </location>
    <ligand>
        <name>L-histidine</name>
        <dbReference type="ChEBI" id="CHEBI:57595"/>
    </ligand>
</feature>
<dbReference type="HAMAP" id="MF_00127">
    <property type="entry name" value="His_tRNA_synth"/>
    <property type="match status" value="1"/>
</dbReference>
<dbReference type="InterPro" id="IPR036621">
    <property type="entry name" value="Anticodon-bd_dom_sf"/>
</dbReference>
<comment type="similarity">
    <text evidence="2 11">Belongs to the class-II aminoacyl-tRNA synthetase family.</text>
</comment>
<feature type="binding site" evidence="12">
    <location>
        <position position="131"/>
    </location>
    <ligand>
        <name>L-histidine</name>
        <dbReference type="ChEBI" id="CHEBI:57595"/>
    </ligand>
</feature>
<dbReference type="GO" id="GO:0004821">
    <property type="term" value="F:histidine-tRNA ligase activity"/>
    <property type="evidence" value="ECO:0007669"/>
    <property type="project" value="UniProtKB-UniRule"/>
</dbReference>
<dbReference type="Pfam" id="PF03129">
    <property type="entry name" value="HGTP_anticodon"/>
    <property type="match status" value="1"/>
</dbReference>
<evidence type="ECO:0000256" key="7">
    <source>
        <dbReference type="ARBA" id="ARBA00022840"/>
    </source>
</evidence>
<dbReference type="SUPFAM" id="SSF52954">
    <property type="entry name" value="Class II aaRS ABD-related"/>
    <property type="match status" value="1"/>
</dbReference>
<protein>
    <recommendedName>
        <fullName evidence="11">Histidine--tRNA ligase</fullName>
        <ecNumber evidence="11">6.1.1.21</ecNumber>
    </recommendedName>
    <alternativeName>
        <fullName evidence="11">Histidyl-tRNA synthetase</fullName>
        <shortName evidence="11">HisRS</shortName>
    </alternativeName>
</protein>
<keyword evidence="6 11" id="KW-0547">Nucleotide-binding</keyword>
<keyword evidence="5 11" id="KW-0436">Ligase</keyword>
<accession>A0A1G9ZIG7</accession>
<comment type="subunit">
    <text evidence="3 11">Homodimer.</text>
</comment>
<dbReference type="STRING" id="237069.SAMN05216498_1713"/>
<evidence type="ECO:0000256" key="9">
    <source>
        <dbReference type="ARBA" id="ARBA00023146"/>
    </source>
</evidence>
<proteinExistence type="inferred from homology"/>
<evidence type="ECO:0000256" key="1">
    <source>
        <dbReference type="ARBA" id="ARBA00004496"/>
    </source>
</evidence>
<keyword evidence="7 11" id="KW-0067">ATP-binding</keyword>
<dbReference type="OrthoDB" id="9800814at2"/>
<dbReference type="GO" id="GO:0140096">
    <property type="term" value="F:catalytic activity, acting on a protein"/>
    <property type="evidence" value="ECO:0007669"/>
    <property type="project" value="UniProtKB-ARBA"/>
</dbReference>
<dbReference type="Gene3D" id="3.30.930.10">
    <property type="entry name" value="Bira Bifunctional Protein, Domain 2"/>
    <property type="match status" value="1"/>
</dbReference>
<evidence type="ECO:0000256" key="6">
    <source>
        <dbReference type="ARBA" id="ARBA00022741"/>
    </source>
</evidence>
<evidence type="ECO:0000256" key="2">
    <source>
        <dbReference type="ARBA" id="ARBA00008226"/>
    </source>
</evidence>
<dbReference type="InterPro" id="IPR004516">
    <property type="entry name" value="HisRS/HisZ"/>
</dbReference>
<feature type="binding site" evidence="12">
    <location>
        <position position="258"/>
    </location>
    <ligand>
        <name>L-histidine</name>
        <dbReference type="ChEBI" id="CHEBI:57595"/>
    </ligand>
</feature>
<feature type="binding site" evidence="12">
    <location>
        <position position="127"/>
    </location>
    <ligand>
        <name>L-histidine</name>
        <dbReference type="ChEBI" id="CHEBI:57595"/>
    </ligand>
</feature>
<keyword evidence="8 11" id="KW-0648">Protein biosynthesis</keyword>
<comment type="catalytic activity">
    <reaction evidence="10 11">
        <text>tRNA(His) + L-histidine + ATP = L-histidyl-tRNA(His) + AMP + diphosphate + H(+)</text>
        <dbReference type="Rhea" id="RHEA:17313"/>
        <dbReference type="Rhea" id="RHEA-COMP:9665"/>
        <dbReference type="Rhea" id="RHEA-COMP:9689"/>
        <dbReference type="ChEBI" id="CHEBI:15378"/>
        <dbReference type="ChEBI" id="CHEBI:30616"/>
        <dbReference type="ChEBI" id="CHEBI:33019"/>
        <dbReference type="ChEBI" id="CHEBI:57595"/>
        <dbReference type="ChEBI" id="CHEBI:78442"/>
        <dbReference type="ChEBI" id="CHEBI:78527"/>
        <dbReference type="ChEBI" id="CHEBI:456215"/>
        <dbReference type="EC" id="6.1.1.21"/>
    </reaction>
</comment>
<evidence type="ECO:0000256" key="5">
    <source>
        <dbReference type="ARBA" id="ARBA00022598"/>
    </source>
</evidence>
<dbReference type="Proteomes" id="UP000199334">
    <property type="component" value="Unassembled WGS sequence"/>
</dbReference>
<dbReference type="Gene3D" id="3.40.50.800">
    <property type="entry name" value="Anticodon-binding domain"/>
    <property type="match status" value="1"/>
</dbReference>
<sequence>MNIHVPRGTEDLLPETAKKWQAIEEQLIHLAQIYHYKEIRTPMFERTELFQRSVGDSTDIVQKEMYTFQDRGGRSLTLRPEGTASVARAYVQHKIHGSPEQPTKLYYMGPMFRYERPQQGRTRQFTQFGIEAIGSAHPAIDAEVMAFAMACYQSLGLKSLKLVINSLGDKESREAHRNALVDHFTPVKDELCQDCQNRLEQNPLRLLDCKVDRDHEAMKTAPSILDYLNEESSRYFEHVKKHLDAMGIDYVVDDTLVRGLDYYTHTAFEIMSEADGFGSITTLSGGGRYNGLIEELGGPDISGIGFALSIERLIMAIEAEGIELEYDETVDCYVIAIGEDAKYTASNVVYQLRKDGIKTDQDYLDKKMKGQFKAADRIGAAYVCIIGEDEVNQGVANVKNQQSGEQKTVQIKDISTEIKAGF</sequence>
<dbReference type="PANTHER" id="PTHR43707:SF1">
    <property type="entry name" value="HISTIDINE--TRNA LIGASE, MITOCHONDRIAL-RELATED"/>
    <property type="match status" value="1"/>
</dbReference>
<name>A0A1G9ZIG7_9BACI</name>
<dbReference type="GO" id="GO:0005737">
    <property type="term" value="C:cytoplasm"/>
    <property type="evidence" value="ECO:0007669"/>
    <property type="project" value="UniProtKB-SubCell"/>
</dbReference>
<dbReference type="CDD" id="cd00773">
    <property type="entry name" value="HisRS-like_core"/>
    <property type="match status" value="1"/>
</dbReference>
<evidence type="ECO:0000259" key="13">
    <source>
        <dbReference type="PROSITE" id="PS50862"/>
    </source>
</evidence>
<comment type="subcellular location">
    <subcellularLocation>
        <location evidence="1 11">Cytoplasm</location>
    </subcellularLocation>
</comment>
<evidence type="ECO:0000313" key="15">
    <source>
        <dbReference type="Proteomes" id="UP000199334"/>
    </source>
</evidence>
<evidence type="ECO:0000313" key="14">
    <source>
        <dbReference type="EMBL" id="SDN21119.1"/>
    </source>
</evidence>
<dbReference type="InterPro" id="IPR004154">
    <property type="entry name" value="Anticodon-bd"/>
</dbReference>
<evidence type="ECO:0000256" key="8">
    <source>
        <dbReference type="ARBA" id="ARBA00022917"/>
    </source>
</evidence>
<dbReference type="SUPFAM" id="SSF55681">
    <property type="entry name" value="Class II aaRS and biotin synthetases"/>
    <property type="match status" value="1"/>
</dbReference>
<dbReference type="AlphaFoldDB" id="A0A1G9ZIG7"/>
<dbReference type="FunFam" id="3.30.930.10:FF:000005">
    <property type="entry name" value="Histidine--tRNA ligase"/>
    <property type="match status" value="1"/>
</dbReference>
<evidence type="ECO:0000256" key="3">
    <source>
        <dbReference type="ARBA" id="ARBA00011738"/>
    </source>
</evidence>
<evidence type="ECO:0000256" key="11">
    <source>
        <dbReference type="HAMAP-Rule" id="MF_00127"/>
    </source>
</evidence>
<evidence type="ECO:0000256" key="10">
    <source>
        <dbReference type="ARBA" id="ARBA00047639"/>
    </source>
</evidence>
<dbReference type="EMBL" id="FNIG01000003">
    <property type="protein sequence ID" value="SDN21119.1"/>
    <property type="molecule type" value="Genomic_DNA"/>
</dbReference>
<dbReference type="InterPro" id="IPR015807">
    <property type="entry name" value="His-tRNA-ligase"/>
</dbReference>
<dbReference type="InterPro" id="IPR045864">
    <property type="entry name" value="aa-tRNA-synth_II/BPL/LPL"/>
</dbReference>